<organism evidence="3 4">
    <name type="scientific">Ramalina farinacea</name>
    <dbReference type="NCBI Taxonomy" id="258253"/>
    <lineage>
        <taxon>Eukaryota</taxon>
        <taxon>Fungi</taxon>
        <taxon>Dikarya</taxon>
        <taxon>Ascomycota</taxon>
        <taxon>Pezizomycotina</taxon>
        <taxon>Lecanoromycetes</taxon>
        <taxon>OSLEUM clade</taxon>
        <taxon>Lecanoromycetidae</taxon>
        <taxon>Lecanorales</taxon>
        <taxon>Lecanorineae</taxon>
        <taxon>Ramalinaceae</taxon>
        <taxon>Ramalina</taxon>
    </lineage>
</organism>
<sequence>MATANTTSPLPSDAIQRILFLCGKIHVYSIPPLTSNKGYLAAGWTDNNNSRQIFTARMRKISAEILLEDPATGELFAGAPYTDAKVVESAVDSSRFFAVRVMGEGGRKATLGIGFEERSEAIDFGICLQECRKVLGFEEGSQQQGSAAAAKKGGTKAGVGAGVDEAQKKDWSLKEGETIKIDIGRKGRRRDGQVDDADGSGSSHHHQSATDALFSIKPPPSANGDQGSGGGIPVLAPPPSATESRAEKRRSRGISPGKAEAKDLGFDDGEFGEFQ</sequence>
<accession>A0AA43QH22</accession>
<dbReference type="CDD" id="cd13228">
    <property type="entry name" value="PHear_NECAP"/>
    <property type="match status" value="1"/>
</dbReference>
<evidence type="ECO:0000313" key="3">
    <source>
        <dbReference type="EMBL" id="MDI1486400.1"/>
    </source>
</evidence>
<dbReference type="EMBL" id="JAPUFD010000003">
    <property type="protein sequence ID" value="MDI1486400.1"/>
    <property type="molecule type" value="Genomic_DNA"/>
</dbReference>
<comment type="caution">
    <text evidence="3">The sequence shown here is derived from an EMBL/GenBank/DDBJ whole genome shotgun (WGS) entry which is preliminary data.</text>
</comment>
<dbReference type="GO" id="GO:0006897">
    <property type="term" value="P:endocytosis"/>
    <property type="evidence" value="ECO:0007669"/>
    <property type="project" value="InterPro"/>
</dbReference>
<name>A0AA43QH22_9LECA</name>
<dbReference type="PANTHER" id="PTHR12847">
    <property type="entry name" value="ATP-BINDING CASSETTE ABC TRANSPORTER-RELATED"/>
    <property type="match status" value="1"/>
</dbReference>
<feature type="compositionally biased region" description="Basic and acidic residues" evidence="1">
    <location>
        <begin position="182"/>
        <end position="193"/>
    </location>
</feature>
<feature type="compositionally biased region" description="Acidic residues" evidence="1">
    <location>
        <begin position="266"/>
        <end position="275"/>
    </location>
</feature>
<dbReference type="GO" id="GO:0030125">
    <property type="term" value="C:clathrin vesicle coat"/>
    <property type="evidence" value="ECO:0007669"/>
    <property type="project" value="TreeGrafter"/>
</dbReference>
<dbReference type="InterPro" id="IPR011993">
    <property type="entry name" value="PH-like_dom_sf"/>
</dbReference>
<dbReference type="Gene3D" id="2.30.29.30">
    <property type="entry name" value="Pleckstrin-homology domain (PH domain)/Phosphotyrosine-binding domain (PTB)"/>
    <property type="match status" value="1"/>
</dbReference>
<dbReference type="AlphaFoldDB" id="A0AA43QH22"/>
<evidence type="ECO:0000259" key="2">
    <source>
        <dbReference type="Pfam" id="PF07933"/>
    </source>
</evidence>
<reference evidence="3" key="1">
    <citation type="journal article" date="2023" name="Genome Biol. Evol.">
        <title>First Whole Genome Sequence and Flow Cytometry Genome Size Data for the Lichen-Forming Fungus Ramalina farinacea (Ascomycota).</title>
        <authorList>
            <person name="Llewellyn T."/>
            <person name="Mian S."/>
            <person name="Hill R."/>
            <person name="Leitch I.J."/>
            <person name="Gaya E."/>
        </authorList>
    </citation>
    <scope>NUCLEOTIDE SEQUENCE</scope>
    <source>
        <strain evidence="3">LIQ254RAFAR</strain>
    </source>
</reference>
<proteinExistence type="predicted"/>
<keyword evidence="4" id="KW-1185">Reference proteome</keyword>
<feature type="domain" description="NECAP PHear" evidence="2">
    <location>
        <begin position="15"/>
        <end position="184"/>
    </location>
</feature>
<gene>
    <name evidence="3" type="ORF">OHK93_005628</name>
</gene>
<dbReference type="Pfam" id="PF07933">
    <property type="entry name" value="DUF1681"/>
    <property type="match status" value="1"/>
</dbReference>
<feature type="region of interest" description="Disordered" evidence="1">
    <location>
        <begin position="182"/>
        <end position="275"/>
    </location>
</feature>
<evidence type="ECO:0000256" key="1">
    <source>
        <dbReference type="SAM" id="MobiDB-lite"/>
    </source>
</evidence>
<protein>
    <recommendedName>
        <fullName evidence="2">NECAP PHear domain-containing protein</fullName>
    </recommendedName>
</protein>
<dbReference type="InterPro" id="IPR012466">
    <property type="entry name" value="NECAP_PHear"/>
</dbReference>
<dbReference type="PANTHER" id="PTHR12847:SF9">
    <property type="entry name" value="NECAP-LIKE PROTEIN CG9132"/>
    <property type="match status" value="1"/>
</dbReference>
<dbReference type="Proteomes" id="UP001161017">
    <property type="component" value="Unassembled WGS sequence"/>
</dbReference>
<evidence type="ECO:0000313" key="4">
    <source>
        <dbReference type="Proteomes" id="UP001161017"/>
    </source>
</evidence>
<dbReference type="SUPFAM" id="SSF50729">
    <property type="entry name" value="PH domain-like"/>
    <property type="match status" value="1"/>
</dbReference>